<protein>
    <submittedName>
        <fullName evidence="1">Methyltransferase domain-containing protein</fullName>
    </submittedName>
</protein>
<sequence length="240" mass="27747">MERDVYGEALYDLHTLQALKEPLLLHSSYGDIEEMPVDVFFRNEEDFPELEHIALALCDGKVLDVGAGVGSHALHLQQKGFTVDALEHSPMACKIMRERGVKQVIQENFFNLSNQRYDTLLFLMNGIGLAGTIAGFRELLRHSKGLLSEKGQLLFDSSNIAYLYEEYRIPRPEHYLGEIKFQYEYKGVRGKPFGWLYIDQDELIKIAREENWVVQILFEDDNDQYLVRMEPRKATNEEPA</sequence>
<dbReference type="InterPro" id="IPR029063">
    <property type="entry name" value="SAM-dependent_MTases_sf"/>
</dbReference>
<evidence type="ECO:0000313" key="2">
    <source>
        <dbReference type="Proteomes" id="UP001221558"/>
    </source>
</evidence>
<keyword evidence="2" id="KW-1185">Reference proteome</keyword>
<accession>A0ABY7WDZ7</accession>
<keyword evidence="1" id="KW-0489">Methyltransferase</keyword>
<dbReference type="GO" id="GO:0032259">
    <property type="term" value="P:methylation"/>
    <property type="evidence" value="ECO:0007669"/>
    <property type="project" value="UniProtKB-KW"/>
</dbReference>
<dbReference type="Pfam" id="PF13489">
    <property type="entry name" value="Methyltransf_23"/>
    <property type="match status" value="1"/>
</dbReference>
<organism evidence="1 2">
    <name type="scientific">Sphingobacterium oryzagri</name>
    <dbReference type="NCBI Taxonomy" id="3025669"/>
    <lineage>
        <taxon>Bacteria</taxon>
        <taxon>Pseudomonadati</taxon>
        <taxon>Bacteroidota</taxon>
        <taxon>Sphingobacteriia</taxon>
        <taxon>Sphingobacteriales</taxon>
        <taxon>Sphingobacteriaceae</taxon>
        <taxon>Sphingobacterium</taxon>
    </lineage>
</organism>
<dbReference type="SUPFAM" id="SSF53335">
    <property type="entry name" value="S-adenosyl-L-methionine-dependent methyltransferases"/>
    <property type="match status" value="1"/>
</dbReference>
<evidence type="ECO:0000313" key="1">
    <source>
        <dbReference type="EMBL" id="WDF67867.1"/>
    </source>
</evidence>
<reference evidence="1 2" key="1">
    <citation type="submission" date="2023-02" db="EMBL/GenBank/DDBJ databases">
        <title>Genome sequence of Sphingobacterium sp. KACC 22765.</title>
        <authorList>
            <person name="Kim S."/>
            <person name="Heo J."/>
            <person name="Kwon S.-W."/>
        </authorList>
    </citation>
    <scope>NUCLEOTIDE SEQUENCE [LARGE SCALE GENOMIC DNA]</scope>
    <source>
        <strain evidence="1 2">KACC 22765</strain>
    </source>
</reference>
<dbReference type="GO" id="GO:0008168">
    <property type="term" value="F:methyltransferase activity"/>
    <property type="evidence" value="ECO:0007669"/>
    <property type="project" value="UniProtKB-KW"/>
</dbReference>
<keyword evidence="1" id="KW-0808">Transferase</keyword>
<gene>
    <name evidence="1" type="ORF">PQ465_16385</name>
</gene>
<proteinExistence type="predicted"/>
<dbReference type="EMBL" id="CP117880">
    <property type="protein sequence ID" value="WDF67867.1"/>
    <property type="molecule type" value="Genomic_DNA"/>
</dbReference>
<name>A0ABY7WDZ7_9SPHI</name>
<dbReference type="Gene3D" id="3.40.50.150">
    <property type="entry name" value="Vaccinia Virus protein VP39"/>
    <property type="match status" value="1"/>
</dbReference>
<dbReference type="RefSeq" id="WP_274266598.1">
    <property type="nucleotide sequence ID" value="NZ_CP117880.1"/>
</dbReference>
<dbReference type="Proteomes" id="UP001221558">
    <property type="component" value="Chromosome"/>
</dbReference>